<comment type="caution">
    <text evidence="2">The sequence shown here is derived from an EMBL/GenBank/DDBJ whole genome shotgun (WGS) entry which is preliminary data.</text>
</comment>
<protein>
    <submittedName>
        <fullName evidence="2">Uncharacterized protein</fullName>
    </submittedName>
</protein>
<keyword evidence="1" id="KW-1133">Transmembrane helix</keyword>
<proteinExistence type="predicted"/>
<sequence length="61" mass="7174">MTTQSSSSKSAWLWFFVWLVIIILMLIYVRQFFWLALPGTVTYFAKAMNLLDPNTPEDQGW</sequence>
<keyword evidence="1" id="KW-0472">Membrane</keyword>
<feature type="transmembrane region" description="Helical" evidence="1">
    <location>
        <begin position="12"/>
        <end position="29"/>
    </location>
</feature>
<evidence type="ECO:0000313" key="3">
    <source>
        <dbReference type="Proteomes" id="UP000249645"/>
    </source>
</evidence>
<organism evidence="2 3">
    <name type="scientific">Pseudopedobacter saltans</name>
    <dbReference type="NCBI Taxonomy" id="151895"/>
    <lineage>
        <taxon>Bacteria</taxon>
        <taxon>Pseudomonadati</taxon>
        <taxon>Bacteroidota</taxon>
        <taxon>Sphingobacteriia</taxon>
        <taxon>Sphingobacteriales</taxon>
        <taxon>Sphingobacteriaceae</taxon>
        <taxon>Pseudopedobacter</taxon>
    </lineage>
</organism>
<reference evidence="2 3" key="1">
    <citation type="submission" date="2017-11" db="EMBL/GenBank/DDBJ databases">
        <title>Infants hospitalized years apart are colonized by the same room-sourced microbial strains.</title>
        <authorList>
            <person name="Brooks B."/>
            <person name="Olm M.R."/>
            <person name="Firek B.A."/>
            <person name="Baker R."/>
            <person name="Thomas B.C."/>
            <person name="Morowitz M.J."/>
            <person name="Banfield J.F."/>
        </authorList>
    </citation>
    <scope>NUCLEOTIDE SEQUENCE [LARGE SCALE GENOMIC DNA]</scope>
    <source>
        <strain evidence="2">S2_009_000_R2_76</strain>
    </source>
</reference>
<keyword evidence="1" id="KW-0812">Transmembrane</keyword>
<accession>A0A2W5H4D7</accession>
<evidence type="ECO:0000313" key="2">
    <source>
        <dbReference type="EMBL" id="PZP50472.1"/>
    </source>
</evidence>
<dbReference type="Proteomes" id="UP000249645">
    <property type="component" value="Unassembled WGS sequence"/>
</dbReference>
<evidence type="ECO:0000256" key="1">
    <source>
        <dbReference type="SAM" id="Phobius"/>
    </source>
</evidence>
<dbReference type="AlphaFoldDB" id="A0A2W5H4D7"/>
<dbReference type="EMBL" id="QFOI01000066">
    <property type="protein sequence ID" value="PZP50472.1"/>
    <property type="molecule type" value="Genomic_DNA"/>
</dbReference>
<name>A0A2W5H4D7_9SPHI</name>
<gene>
    <name evidence="2" type="ORF">DI598_05500</name>
</gene>